<proteinExistence type="predicted"/>
<evidence type="ECO:0000313" key="2">
    <source>
        <dbReference type="Proteomes" id="UP000501690"/>
    </source>
</evidence>
<organism evidence="1 2">
    <name type="scientific">Vigna unguiculata</name>
    <name type="common">Cowpea</name>
    <dbReference type="NCBI Taxonomy" id="3917"/>
    <lineage>
        <taxon>Eukaryota</taxon>
        <taxon>Viridiplantae</taxon>
        <taxon>Streptophyta</taxon>
        <taxon>Embryophyta</taxon>
        <taxon>Tracheophyta</taxon>
        <taxon>Spermatophyta</taxon>
        <taxon>Magnoliopsida</taxon>
        <taxon>eudicotyledons</taxon>
        <taxon>Gunneridae</taxon>
        <taxon>Pentapetalae</taxon>
        <taxon>rosids</taxon>
        <taxon>fabids</taxon>
        <taxon>Fabales</taxon>
        <taxon>Fabaceae</taxon>
        <taxon>Papilionoideae</taxon>
        <taxon>50 kb inversion clade</taxon>
        <taxon>NPAAA clade</taxon>
        <taxon>indigoferoid/millettioid clade</taxon>
        <taxon>Phaseoleae</taxon>
        <taxon>Vigna</taxon>
    </lineage>
</organism>
<reference evidence="1 2" key="1">
    <citation type="submission" date="2019-04" db="EMBL/GenBank/DDBJ databases">
        <title>An improved genome assembly and genetic linkage map for asparagus bean, Vigna unguiculata ssp. sesquipedialis.</title>
        <authorList>
            <person name="Xia Q."/>
            <person name="Zhang R."/>
            <person name="Dong Y."/>
        </authorList>
    </citation>
    <scope>NUCLEOTIDE SEQUENCE [LARGE SCALE GENOMIC DNA]</scope>
    <source>
        <tissue evidence="1">Leaf</tissue>
    </source>
</reference>
<protein>
    <submittedName>
        <fullName evidence="1">Uncharacterized protein</fullName>
    </submittedName>
</protein>
<dbReference type="EMBL" id="CP039353">
    <property type="protein sequence ID" value="QCE06074.1"/>
    <property type="molecule type" value="Genomic_DNA"/>
</dbReference>
<accession>A0A4D6MZH6</accession>
<keyword evidence="2" id="KW-1185">Reference proteome</keyword>
<sequence length="76" mass="8215">MTLPFPLALPHHRVNLGSGFVCVTIVPPPCLRVCASIVPPPFLFEVQGNEDCFPCSLARNFVSLLFSVLCLSISSV</sequence>
<gene>
    <name evidence="1" type="ORF">DEO72_LG9g1083</name>
</gene>
<name>A0A4D6MZH6_VIGUN</name>
<dbReference type="AlphaFoldDB" id="A0A4D6MZH6"/>
<dbReference type="Proteomes" id="UP000501690">
    <property type="component" value="Linkage Group LG9"/>
</dbReference>
<evidence type="ECO:0000313" key="1">
    <source>
        <dbReference type="EMBL" id="QCE06074.1"/>
    </source>
</evidence>